<feature type="region of interest" description="Disordered" evidence="1">
    <location>
        <begin position="54"/>
        <end position="130"/>
    </location>
</feature>
<keyword evidence="3" id="KW-1185">Reference proteome</keyword>
<evidence type="ECO:0000313" key="3">
    <source>
        <dbReference type="Proteomes" id="UP000765509"/>
    </source>
</evidence>
<feature type="compositionally biased region" description="Acidic residues" evidence="1">
    <location>
        <begin position="88"/>
        <end position="113"/>
    </location>
</feature>
<evidence type="ECO:0000313" key="2">
    <source>
        <dbReference type="EMBL" id="MBW0546661.1"/>
    </source>
</evidence>
<dbReference type="AlphaFoldDB" id="A0A9Q3FUR4"/>
<comment type="caution">
    <text evidence="2">The sequence shown here is derived from an EMBL/GenBank/DDBJ whole genome shotgun (WGS) entry which is preliminary data.</text>
</comment>
<name>A0A9Q3FUR4_9BASI</name>
<gene>
    <name evidence="2" type="ORF">O181_086376</name>
</gene>
<feature type="non-terminal residue" evidence="2">
    <location>
        <position position="130"/>
    </location>
</feature>
<sequence length="130" mass="14561">MAALHALTTSPHHLKDTSSFALDGLRSYIIFTWWLVPQEMDLCTCLHCITYTTNQPTGPVAGRLISLRNKQKHQENDYINPPLKESGSEDSESLPSESESEDVNYPADSDESLSGEPFMRSPPSQWIHAD</sequence>
<protein>
    <submittedName>
        <fullName evidence="2">Uncharacterized protein</fullName>
    </submittedName>
</protein>
<dbReference type="Proteomes" id="UP000765509">
    <property type="component" value="Unassembled WGS sequence"/>
</dbReference>
<accession>A0A9Q3FUR4</accession>
<proteinExistence type="predicted"/>
<reference evidence="2" key="1">
    <citation type="submission" date="2021-03" db="EMBL/GenBank/DDBJ databases">
        <title>Draft genome sequence of rust myrtle Austropuccinia psidii MF-1, a brazilian biotype.</title>
        <authorList>
            <person name="Quecine M.C."/>
            <person name="Pachon D.M.R."/>
            <person name="Bonatelli M.L."/>
            <person name="Correr F.H."/>
            <person name="Franceschini L.M."/>
            <person name="Leite T.F."/>
            <person name="Margarido G.R.A."/>
            <person name="Almeida C.A."/>
            <person name="Ferrarezi J.A."/>
            <person name="Labate C.A."/>
        </authorList>
    </citation>
    <scope>NUCLEOTIDE SEQUENCE</scope>
    <source>
        <strain evidence="2">MF-1</strain>
    </source>
</reference>
<organism evidence="2 3">
    <name type="scientific">Austropuccinia psidii MF-1</name>
    <dbReference type="NCBI Taxonomy" id="1389203"/>
    <lineage>
        <taxon>Eukaryota</taxon>
        <taxon>Fungi</taxon>
        <taxon>Dikarya</taxon>
        <taxon>Basidiomycota</taxon>
        <taxon>Pucciniomycotina</taxon>
        <taxon>Pucciniomycetes</taxon>
        <taxon>Pucciniales</taxon>
        <taxon>Sphaerophragmiaceae</taxon>
        <taxon>Austropuccinia</taxon>
    </lineage>
</organism>
<evidence type="ECO:0000256" key="1">
    <source>
        <dbReference type="SAM" id="MobiDB-lite"/>
    </source>
</evidence>
<dbReference type="EMBL" id="AVOT02051657">
    <property type="protein sequence ID" value="MBW0546661.1"/>
    <property type="molecule type" value="Genomic_DNA"/>
</dbReference>